<dbReference type="SUPFAM" id="SSF158472">
    <property type="entry name" value="HAMP domain-like"/>
    <property type="match status" value="1"/>
</dbReference>
<evidence type="ECO:0000256" key="7">
    <source>
        <dbReference type="ARBA" id="ARBA00022692"/>
    </source>
</evidence>
<dbReference type="InterPro" id="IPR003594">
    <property type="entry name" value="HATPase_dom"/>
</dbReference>
<feature type="transmembrane region" description="Helical" evidence="15">
    <location>
        <begin position="86"/>
        <end position="107"/>
    </location>
</feature>
<evidence type="ECO:0000256" key="14">
    <source>
        <dbReference type="SAM" id="Coils"/>
    </source>
</evidence>
<proteinExistence type="predicted"/>
<dbReference type="InterPro" id="IPR003660">
    <property type="entry name" value="HAMP_dom"/>
</dbReference>
<feature type="domain" description="Histidine kinase" evidence="16">
    <location>
        <begin position="171"/>
        <end position="386"/>
    </location>
</feature>
<dbReference type="GO" id="GO:0005886">
    <property type="term" value="C:plasma membrane"/>
    <property type="evidence" value="ECO:0007669"/>
    <property type="project" value="UniProtKB-SubCell"/>
</dbReference>
<dbReference type="Gene3D" id="6.10.340.10">
    <property type="match status" value="1"/>
</dbReference>
<keyword evidence="19" id="KW-1185">Reference proteome</keyword>
<keyword evidence="10" id="KW-0067">ATP-binding</keyword>
<dbReference type="Pfam" id="PF00512">
    <property type="entry name" value="HisKA"/>
    <property type="match status" value="1"/>
</dbReference>
<evidence type="ECO:0000259" key="17">
    <source>
        <dbReference type="PROSITE" id="PS50885"/>
    </source>
</evidence>
<dbReference type="SMART" id="SM00388">
    <property type="entry name" value="HisKA"/>
    <property type="match status" value="1"/>
</dbReference>
<dbReference type="InterPro" id="IPR036097">
    <property type="entry name" value="HisK_dim/P_sf"/>
</dbReference>
<comment type="catalytic activity">
    <reaction evidence="1">
        <text>ATP + protein L-histidine = ADP + protein N-phospho-L-histidine.</text>
        <dbReference type="EC" id="2.7.13.3"/>
    </reaction>
</comment>
<keyword evidence="7 15" id="KW-0812">Transmembrane</keyword>
<evidence type="ECO:0000256" key="13">
    <source>
        <dbReference type="ARBA" id="ARBA00023136"/>
    </source>
</evidence>
<keyword evidence="5" id="KW-0597">Phosphoprotein</keyword>
<keyword evidence="11 15" id="KW-1133">Transmembrane helix</keyword>
<keyword evidence="8" id="KW-0547">Nucleotide-binding</keyword>
<keyword evidence="14" id="KW-0175">Coiled coil</keyword>
<dbReference type="Gene3D" id="1.10.287.130">
    <property type="match status" value="1"/>
</dbReference>
<dbReference type="InterPro" id="IPR036890">
    <property type="entry name" value="HATPase_C_sf"/>
</dbReference>
<protein>
    <recommendedName>
        <fullName evidence="3">histidine kinase</fullName>
        <ecNumber evidence="3">2.7.13.3</ecNumber>
    </recommendedName>
</protein>
<dbReference type="RefSeq" id="WP_094366368.1">
    <property type="nucleotide sequence ID" value="NZ_NOJY02000006.1"/>
</dbReference>
<dbReference type="OrthoDB" id="9813151at2"/>
<evidence type="ECO:0000256" key="9">
    <source>
        <dbReference type="ARBA" id="ARBA00022777"/>
    </source>
</evidence>
<dbReference type="PROSITE" id="PS50885">
    <property type="entry name" value="HAMP"/>
    <property type="match status" value="1"/>
</dbReference>
<dbReference type="SMART" id="SM00304">
    <property type="entry name" value="HAMP"/>
    <property type="match status" value="1"/>
</dbReference>
<organism evidence="18 19">
    <name type="scientific">Romboutsia weinsteinii</name>
    <dbReference type="NCBI Taxonomy" id="2020949"/>
    <lineage>
        <taxon>Bacteria</taxon>
        <taxon>Bacillati</taxon>
        <taxon>Bacillota</taxon>
        <taxon>Clostridia</taxon>
        <taxon>Peptostreptococcales</taxon>
        <taxon>Peptostreptococcaceae</taxon>
        <taxon>Romboutsia</taxon>
    </lineage>
</organism>
<keyword evidence="13 15" id="KW-0472">Membrane</keyword>
<feature type="transmembrane region" description="Helical" evidence="15">
    <location>
        <begin position="12"/>
        <end position="35"/>
    </location>
</feature>
<feature type="domain" description="HAMP" evidence="17">
    <location>
        <begin position="110"/>
        <end position="163"/>
    </location>
</feature>
<dbReference type="CDD" id="cd06225">
    <property type="entry name" value="HAMP"/>
    <property type="match status" value="1"/>
</dbReference>
<comment type="caution">
    <text evidence="18">The sequence shown here is derived from an EMBL/GenBank/DDBJ whole genome shotgun (WGS) entry which is preliminary data.</text>
</comment>
<evidence type="ECO:0000256" key="15">
    <source>
        <dbReference type="SAM" id="Phobius"/>
    </source>
</evidence>
<dbReference type="PROSITE" id="PS50109">
    <property type="entry name" value="HIS_KIN"/>
    <property type="match status" value="1"/>
</dbReference>
<evidence type="ECO:0000259" key="16">
    <source>
        <dbReference type="PROSITE" id="PS50109"/>
    </source>
</evidence>
<dbReference type="InterPro" id="IPR004358">
    <property type="entry name" value="Sig_transdc_His_kin-like_C"/>
</dbReference>
<dbReference type="AlphaFoldDB" id="A0A371J6Y2"/>
<dbReference type="SUPFAM" id="SSF55874">
    <property type="entry name" value="ATPase domain of HSP90 chaperone/DNA topoisomerase II/histidine kinase"/>
    <property type="match status" value="1"/>
</dbReference>
<gene>
    <name evidence="18" type="ORF">CHL78_004855</name>
</gene>
<feature type="coiled-coil region" evidence="14">
    <location>
        <begin position="191"/>
        <end position="218"/>
    </location>
</feature>
<dbReference type="CDD" id="cd00082">
    <property type="entry name" value="HisKA"/>
    <property type="match status" value="1"/>
</dbReference>
<evidence type="ECO:0000256" key="2">
    <source>
        <dbReference type="ARBA" id="ARBA00004651"/>
    </source>
</evidence>
<accession>A0A371J6Y2</accession>
<evidence type="ECO:0000313" key="18">
    <source>
        <dbReference type="EMBL" id="RDY28519.1"/>
    </source>
</evidence>
<dbReference type="GO" id="GO:0000155">
    <property type="term" value="F:phosphorelay sensor kinase activity"/>
    <property type="evidence" value="ECO:0007669"/>
    <property type="project" value="InterPro"/>
</dbReference>
<name>A0A371J6Y2_9FIRM</name>
<dbReference type="SMART" id="SM00387">
    <property type="entry name" value="HATPase_c"/>
    <property type="match status" value="1"/>
</dbReference>
<evidence type="ECO:0000256" key="12">
    <source>
        <dbReference type="ARBA" id="ARBA00023012"/>
    </source>
</evidence>
<evidence type="ECO:0000256" key="1">
    <source>
        <dbReference type="ARBA" id="ARBA00000085"/>
    </source>
</evidence>
<evidence type="ECO:0000256" key="5">
    <source>
        <dbReference type="ARBA" id="ARBA00022553"/>
    </source>
</evidence>
<sequence>MKFNLSLRLKVTFINTIVLILCSVILTIGTSLSAVRSIDLLSQFSPTESAASTIPSIPNKNNMLKDATVIEAKSLTQATSVAKGNIVMTSTFCMIVVIILGGIITYLTTKKSLEGVKNLSDEIKDISEHNLSKKIKEEGADDEIKDLTKSFNNMLSRIEDAFESQKQFSANVAHELRTPLAVIQMKIDVFKKRKEYTIEDYEKLIEIVEKNNNRLSKVVEELLSICNKDEIERSDKIKFSKILKSITDELKEVASNKNIDISIVEDIDGNRKEFYGNEQLLYRALYNLIENSIKYNNENGYVKIYLKEDNNFINIDIEDSGIGIKKEDYENIFKPFYRVDKSRSRKIGGSGLGLSIVKTVIQQHNGTIGVESNEFGSKFTIKIPYK</sequence>
<reference evidence="18 19" key="1">
    <citation type="journal article" date="2017" name="Genome Announc.">
        <title>Draft Genome Sequence of Romboutsia weinsteinii sp. nov. Strain CCRI-19649(T) Isolated from Surface Water.</title>
        <authorList>
            <person name="Maheux A.F."/>
            <person name="Boudreau D.K."/>
            <person name="Berube E."/>
            <person name="Boissinot M."/>
            <person name="Cantin P."/>
            <person name="Raymond F."/>
            <person name="Corbeil J."/>
            <person name="Omar R.F."/>
            <person name="Bergeron M.G."/>
        </authorList>
    </citation>
    <scope>NUCLEOTIDE SEQUENCE [LARGE SCALE GENOMIC DNA]</scope>
    <source>
        <strain evidence="18 19">CCRI-19649</strain>
    </source>
</reference>
<dbReference type="Gene3D" id="3.30.565.10">
    <property type="entry name" value="Histidine kinase-like ATPase, C-terminal domain"/>
    <property type="match status" value="1"/>
</dbReference>
<dbReference type="PRINTS" id="PR00344">
    <property type="entry name" value="BCTRLSENSOR"/>
</dbReference>
<evidence type="ECO:0000256" key="11">
    <source>
        <dbReference type="ARBA" id="ARBA00022989"/>
    </source>
</evidence>
<dbReference type="InterPro" id="IPR003661">
    <property type="entry name" value="HisK_dim/P_dom"/>
</dbReference>
<evidence type="ECO:0000256" key="10">
    <source>
        <dbReference type="ARBA" id="ARBA00022840"/>
    </source>
</evidence>
<dbReference type="GO" id="GO:0005524">
    <property type="term" value="F:ATP binding"/>
    <property type="evidence" value="ECO:0007669"/>
    <property type="project" value="UniProtKB-KW"/>
</dbReference>
<dbReference type="EC" id="2.7.13.3" evidence="3"/>
<evidence type="ECO:0000313" key="19">
    <source>
        <dbReference type="Proteomes" id="UP000215694"/>
    </source>
</evidence>
<dbReference type="PANTHER" id="PTHR45528:SF1">
    <property type="entry name" value="SENSOR HISTIDINE KINASE CPXA"/>
    <property type="match status" value="1"/>
</dbReference>
<dbReference type="EMBL" id="NOJY02000006">
    <property type="protein sequence ID" value="RDY28519.1"/>
    <property type="molecule type" value="Genomic_DNA"/>
</dbReference>
<evidence type="ECO:0000256" key="4">
    <source>
        <dbReference type="ARBA" id="ARBA00022475"/>
    </source>
</evidence>
<comment type="subcellular location">
    <subcellularLocation>
        <location evidence="2">Cell membrane</location>
        <topology evidence="2">Multi-pass membrane protein</topology>
    </subcellularLocation>
</comment>
<dbReference type="PANTHER" id="PTHR45528">
    <property type="entry name" value="SENSOR HISTIDINE KINASE CPXA"/>
    <property type="match status" value="1"/>
</dbReference>
<dbReference type="Pfam" id="PF00672">
    <property type="entry name" value="HAMP"/>
    <property type="match status" value="1"/>
</dbReference>
<dbReference type="SUPFAM" id="SSF47384">
    <property type="entry name" value="Homodimeric domain of signal transducing histidine kinase"/>
    <property type="match status" value="1"/>
</dbReference>
<keyword evidence="6" id="KW-0808">Transferase</keyword>
<dbReference type="InterPro" id="IPR050398">
    <property type="entry name" value="HssS/ArlS-like"/>
</dbReference>
<keyword evidence="9 18" id="KW-0418">Kinase</keyword>
<dbReference type="Proteomes" id="UP000215694">
    <property type="component" value="Unassembled WGS sequence"/>
</dbReference>
<evidence type="ECO:0000256" key="3">
    <source>
        <dbReference type="ARBA" id="ARBA00012438"/>
    </source>
</evidence>
<dbReference type="InterPro" id="IPR005467">
    <property type="entry name" value="His_kinase_dom"/>
</dbReference>
<evidence type="ECO:0000256" key="8">
    <source>
        <dbReference type="ARBA" id="ARBA00022741"/>
    </source>
</evidence>
<dbReference type="FunFam" id="3.30.565.10:FF:000006">
    <property type="entry name" value="Sensor histidine kinase WalK"/>
    <property type="match status" value="1"/>
</dbReference>
<evidence type="ECO:0000256" key="6">
    <source>
        <dbReference type="ARBA" id="ARBA00022679"/>
    </source>
</evidence>
<dbReference type="Pfam" id="PF02518">
    <property type="entry name" value="HATPase_c"/>
    <property type="match status" value="1"/>
</dbReference>
<keyword evidence="12" id="KW-0902">Two-component regulatory system</keyword>
<keyword evidence="4" id="KW-1003">Cell membrane</keyword>